<feature type="region of interest" description="Disordered" evidence="1">
    <location>
        <begin position="1"/>
        <end position="105"/>
    </location>
</feature>
<feature type="compositionally biased region" description="Acidic residues" evidence="1">
    <location>
        <begin position="44"/>
        <end position="55"/>
    </location>
</feature>
<protein>
    <submittedName>
        <fullName evidence="2">Leo1-like protein-domain-containing protein</fullName>
    </submittedName>
</protein>
<feature type="compositionally biased region" description="Low complexity" evidence="1">
    <location>
        <begin position="241"/>
        <end position="261"/>
    </location>
</feature>
<feature type="region of interest" description="Disordered" evidence="1">
    <location>
        <begin position="230"/>
        <end position="263"/>
    </location>
</feature>
<dbReference type="Pfam" id="PF04004">
    <property type="entry name" value="Leo1"/>
    <property type="match status" value="1"/>
</dbReference>
<gene>
    <name evidence="2" type="ORF">CPB84DRAFT_1765894</name>
</gene>
<dbReference type="PANTHER" id="PTHR23146:SF0">
    <property type="entry name" value="RNA POLYMERASE-ASSOCIATED PROTEIN LEO1"/>
    <property type="match status" value="1"/>
</dbReference>
<dbReference type="InterPro" id="IPR007149">
    <property type="entry name" value="Leo1"/>
</dbReference>
<proteinExistence type="predicted"/>
<dbReference type="GO" id="GO:0032968">
    <property type="term" value="P:positive regulation of transcription elongation by RNA polymerase II"/>
    <property type="evidence" value="ECO:0007669"/>
    <property type="project" value="TreeGrafter"/>
</dbReference>
<evidence type="ECO:0000313" key="3">
    <source>
        <dbReference type="Proteomes" id="UP000724874"/>
    </source>
</evidence>
<evidence type="ECO:0000256" key="1">
    <source>
        <dbReference type="SAM" id="MobiDB-lite"/>
    </source>
</evidence>
<evidence type="ECO:0000313" key="2">
    <source>
        <dbReference type="EMBL" id="KAF8909343.1"/>
    </source>
</evidence>
<organism evidence="2 3">
    <name type="scientific">Gymnopilus junonius</name>
    <name type="common">Spectacular rustgill mushroom</name>
    <name type="synonym">Gymnopilus spectabilis subsp. junonius</name>
    <dbReference type="NCBI Taxonomy" id="109634"/>
    <lineage>
        <taxon>Eukaryota</taxon>
        <taxon>Fungi</taxon>
        <taxon>Dikarya</taxon>
        <taxon>Basidiomycota</taxon>
        <taxon>Agaricomycotina</taxon>
        <taxon>Agaricomycetes</taxon>
        <taxon>Agaricomycetidae</taxon>
        <taxon>Agaricales</taxon>
        <taxon>Agaricineae</taxon>
        <taxon>Hymenogastraceae</taxon>
        <taxon>Gymnopilus</taxon>
    </lineage>
</organism>
<comment type="caution">
    <text evidence="2">The sequence shown here is derived from an EMBL/GenBank/DDBJ whole genome shotgun (WGS) entry which is preliminary data.</text>
</comment>
<feature type="compositionally biased region" description="Basic and acidic residues" evidence="1">
    <location>
        <begin position="83"/>
        <end position="99"/>
    </location>
</feature>
<dbReference type="OrthoDB" id="20844at2759"/>
<reference evidence="2" key="1">
    <citation type="submission" date="2020-11" db="EMBL/GenBank/DDBJ databases">
        <authorList>
            <consortium name="DOE Joint Genome Institute"/>
            <person name="Ahrendt S."/>
            <person name="Riley R."/>
            <person name="Andreopoulos W."/>
            <person name="LaButti K."/>
            <person name="Pangilinan J."/>
            <person name="Ruiz-duenas F.J."/>
            <person name="Barrasa J.M."/>
            <person name="Sanchez-Garcia M."/>
            <person name="Camarero S."/>
            <person name="Miyauchi S."/>
            <person name="Serrano A."/>
            <person name="Linde D."/>
            <person name="Babiker R."/>
            <person name="Drula E."/>
            <person name="Ayuso-Fernandez I."/>
            <person name="Pacheco R."/>
            <person name="Padilla G."/>
            <person name="Ferreira P."/>
            <person name="Barriuso J."/>
            <person name="Kellner H."/>
            <person name="Castanera R."/>
            <person name="Alfaro M."/>
            <person name="Ramirez L."/>
            <person name="Pisabarro A.G."/>
            <person name="Kuo A."/>
            <person name="Tritt A."/>
            <person name="Lipzen A."/>
            <person name="He G."/>
            <person name="Yan M."/>
            <person name="Ng V."/>
            <person name="Cullen D."/>
            <person name="Martin F."/>
            <person name="Rosso M.-N."/>
            <person name="Henrissat B."/>
            <person name="Hibbett D."/>
            <person name="Martinez A.T."/>
            <person name="Grigoriev I.V."/>
        </authorList>
    </citation>
    <scope>NUCLEOTIDE SEQUENCE</scope>
    <source>
        <strain evidence="2">AH 44721</strain>
    </source>
</reference>
<dbReference type="PANTHER" id="PTHR23146">
    <property type="entry name" value="LEO1 PROTEIN"/>
    <property type="match status" value="1"/>
</dbReference>
<feature type="compositionally biased region" description="Basic and acidic residues" evidence="1">
    <location>
        <begin position="451"/>
        <end position="472"/>
    </location>
</feature>
<feature type="region of interest" description="Disordered" evidence="1">
    <location>
        <begin position="337"/>
        <end position="508"/>
    </location>
</feature>
<accession>A0A9P5NZ18</accession>
<feature type="compositionally biased region" description="Acidic residues" evidence="1">
    <location>
        <begin position="480"/>
        <end position="504"/>
    </location>
</feature>
<dbReference type="Proteomes" id="UP000724874">
    <property type="component" value="Unassembled WGS sequence"/>
</dbReference>
<dbReference type="GO" id="GO:0016593">
    <property type="term" value="C:Cdc73/Paf1 complex"/>
    <property type="evidence" value="ECO:0007669"/>
    <property type="project" value="InterPro"/>
</dbReference>
<name>A0A9P5NZ18_GYMJU</name>
<keyword evidence="3" id="KW-1185">Reference proteome</keyword>
<dbReference type="GO" id="GO:0006368">
    <property type="term" value="P:transcription elongation by RNA polymerase II"/>
    <property type="evidence" value="ECO:0007669"/>
    <property type="project" value="InterPro"/>
</dbReference>
<dbReference type="GO" id="GO:1990269">
    <property type="term" value="F:RNA polymerase II C-terminal domain phosphoserine binding"/>
    <property type="evidence" value="ECO:0007669"/>
    <property type="project" value="TreeGrafter"/>
</dbReference>
<dbReference type="EMBL" id="JADNYJ010000009">
    <property type="protein sequence ID" value="KAF8909343.1"/>
    <property type="molecule type" value="Genomic_DNA"/>
</dbReference>
<sequence length="523" mass="58814">MSSLAGALDEISPSRPPKIEPSSHVQPSEDVDMNSEPQSPKNESDEEEQDDEEMSDLFGNDNDVEVQRHLRQAPASPTASGPDSERLPSPERERRHALEYEEEDVPPEIAIEVKEAEVRFPNLPVPKSSDGANWVFRVPNYVKVDSKPFHPDTYMGPEHDEEELLQGDSGRERTMTIKLKVENTLRWRWTKDENGQDKRESNARVIRWSDGTLSLRLGKELFDINQSIDTSGSRQTIGGAPPISQSQSQSQSQPTTTPATPGKSQGLVYLVAQHKRSQVLQSEAVITGHMTLRPTGMQSDVHRMLVKAVEQKHNKIAKLRMAPDPQFDPEREKMELIRQSAKKSKKRADDTDGLGRKKRRTARRTLDHDVMWSDDEDDHVGMYGLGSEEEDEDGLSGSPRKAKRKAGAEKTEEEYQADDFVVADSDEDANGAGPSRKRAKEANDVEDELEKMEAKLERQAAAERKGRAGDTKKSKKKADEDEEDTEDEGAGAMDVESEEDEDEEFKVRRVTSKRAIAFDEEEE</sequence>
<dbReference type="AlphaFoldDB" id="A0A9P5NZ18"/>